<dbReference type="Proteomes" id="UP000219546">
    <property type="component" value="Unassembled WGS sequence"/>
</dbReference>
<dbReference type="RefSeq" id="WP_097160419.1">
    <property type="nucleotide sequence ID" value="NZ_JBEPMQ010000014.1"/>
</dbReference>
<dbReference type="AlphaFoldDB" id="A0A285D687"/>
<organism evidence="2 3">
    <name type="scientific">Bacillus oleivorans</name>
    <dbReference type="NCBI Taxonomy" id="1448271"/>
    <lineage>
        <taxon>Bacteria</taxon>
        <taxon>Bacillati</taxon>
        <taxon>Bacillota</taxon>
        <taxon>Bacilli</taxon>
        <taxon>Bacillales</taxon>
        <taxon>Bacillaceae</taxon>
        <taxon>Bacillus</taxon>
    </lineage>
</organism>
<protein>
    <submittedName>
        <fullName evidence="2">Uncharacterized protein</fullName>
    </submittedName>
</protein>
<accession>A0A285D687</accession>
<evidence type="ECO:0000313" key="3">
    <source>
        <dbReference type="Proteomes" id="UP000219546"/>
    </source>
</evidence>
<keyword evidence="3" id="KW-1185">Reference proteome</keyword>
<gene>
    <name evidence="2" type="ORF">SAMN05877753_111157</name>
</gene>
<reference evidence="2 3" key="1">
    <citation type="submission" date="2017-08" db="EMBL/GenBank/DDBJ databases">
        <authorList>
            <person name="de Groot N.N."/>
        </authorList>
    </citation>
    <scope>NUCLEOTIDE SEQUENCE [LARGE SCALE GENOMIC DNA]</scope>
    <source>
        <strain evidence="2 3">JC228</strain>
    </source>
</reference>
<evidence type="ECO:0000313" key="2">
    <source>
        <dbReference type="EMBL" id="SNX75322.1"/>
    </source>
</evidence>
<proteinExistence type="predicted"/>
<feature type="region of interest" description="Disordered" evidence="1">
    <location>
        <begin position="1"/>
        <end position="35"/>
    </location>
</feature>
<dbReference type="OrthoDB" id="2618307at2"/>
<name>A0A285D687_9BACI</name>
<feature type="region of interest" description="Disordered" evidence="1">
    <location>
        <begin position="202"/>
        <end position="227"/>
    </location>
</feature>
<evidence type="ECO:0000256" key="1">
    <source>
        <dbReference type="SAM" id="MobiDB-lite"/>
    </source>
</evidence>
<sequence>MEEQFGYQTEQVESQVQDTNTQQEPAQEIPATTQDDFIEVKYNKENMRISRDEAPAYIQKGLNYDKVSQRATEYEKHLDRVAKLAGYQSHEDMLRQLDQIEKQQQEQEYRQAGLDPNVLNKYLEQHPDIQYARELKAKQEADEKFRNEANELFSEFPDLKANEIPKEVWVLKEQKGLSLLDAYLRVSYKNLGQQKEQEALQKLQSNAQASTGSLGGGDVQHNTSVKDMPKADFEALLRKVKNGEVQSL</sequence>
<dbReference type="EMBL" id="OAOP01000011">
    <property type="protein sequence ID" value="SNX75322.1"/>
    <property type="molecule type" value="Genomic_DNA"/>
</dbReference>